<evidence type="ECO:0000256" key="2">
    <source>
        <dbReference type="ARBA" id="ARBA00023242"/>
    </source>
</evidence>
<feature type="domain" description="SANT" evidence="4">
    <location>
        <begin position="1026"/>
        <end position="1073"/>
    </location>
</feature>
<dbReference type="PROSITE" id="PS51293">
    <property type="entry name" value="SANT"/>
    <property type="match status" value="2"/>
</dbReference>
<feature type="region of interest" description="Disordered" evidence="3">
    <location>
        <begin position="518"/>
        <end position="546"/>
    </location>
</feature>
<sequence>MPPEPLPWDRKDFFKERKHERSESLGSVARWRDSSASSHHGSRDFTRWGPADFRRPAGHGKQGGWHMFSEESGHGYTPSRSGDKMLEDESCRPSSRDGKYRSGRENRGSYSQKDWKGHSWEISNGSPNGVAPGRLLDVNDDQRSVDDMLTYNSHNPHSDFVNGWDHVQFKDQHDKMGGVNGLGTGQRYERENSLVSIDWKPLKWTRSGSLSSRGSGFSHSSSSKSMGVDSNEAKADLQPRNVTPIQSPSGDAVACVTSAAPSEEMSSRKKPRLGWGEGLAKYEKKKVGPDESVNKNGILFCSSNTEPMHSLISNLADKSPRVTGSSDCASPATPSSVACSSSPGMEEKPYVKAANIDNDTSNLSGSSGAGFQNHLGGFSFNLENLDLNTIANLGSSLFELLQADDQSSVDSSFVRSTAMNKLLVWKGDILKALEVTESEIDSLENELKSLKSESGSSFPCPAASSSLPVEGKAKPCEEHGASNLTSRPAPLQVDSSGNMIVEKKPFGNDALEEVHAEAKDEDIDSPGTATSKFVEPPSLGKEVSPSDMVKHGECSGDLGICTSTDRGVECSLSRSSGGEKTGPSACGDGGKLIQSNSCASVSHDVSLHTDGDNILCDLILASNRESANRASEVINKLLSVDKYNIDIFGAANFSSRQHDSFIRERFVMRKRFLRFKERVITLKFRAYHHLWKEDIRLLSIRKNRAKSQKRLESGSRILHNGYQKHRSSIRSRFSSPAGNLSLVPTTEIINFTSKLLSDSQVKLSRKTLKMPALILDKKEKMVSRFISSNGLVEDPCAVEKERAMINPWMPEEKKIFMDKLATFGKDFRKIASFLDHRTTADCVEFYYKNHKSDCFEKTKKKMEFRKQGKPISTNTYLVTSGKRWNREVSAASLDMLGAASVIASRADDSAGNRQTCSRRFLLGGYSDHKTPRVDDGILEASSSFNVVGNERETVAADVLAGICGSISSEAMSSCITSSVDPGEGYQEWKCKKVGSATKRPLTPEVMQNVDDEICSDESCGEMDPADWTDEEKSIFIQAVSLYGKDFAMISRCVRTRSRDQCKVFFSKARKCLGLDQMHPGPGNVGTPVNDDANEGGSDTEDACVVETGSVICSNKIGSKLDEDLPMSVWNVNHNESDPGGTMNLQTDVNRSGKDNGTRDLDYTDAEAVENLVPDRCQAEDRPDIVFDGDRNMVNGVESVDSKSEVVDVQKIAVISVDAEVETDLPTGLGTSVAESVSAGEEIDRGLTRSNGVVETKALVEVSADGLGTELERRELLLPGNGFRQDENRTIDTSGQGGLQCSVQDSVGNAPQVAADSSSCSRFSVSPESQRHISLESDPTQKPRVISLQQNSLEAANLLLQNSAAIQYEKTGNQDVQSPILDFEEMKDKVRQKSVSMDDYHHHLSGHRLLNHVESSQILRGYPLQMPAKKEMNGDISCKKPSAAQSLPKLDGNFQSGGYLTQDCFLQKCNSSKSHSLVSELPLLSQNSEQTSHPRTHLQSSSDTEKPCKNGDVKLFGQILSHPSSMQKSNSTGHQNDDKGSQHPKLISKPANLKFTGHHSTDGSSVPSKLDRNNYLGIEPLTSYSFWDGSRMQTAFAAMPDSAILLAKYPTAFSNFPTSSKIEQHPLQAVVKSNERNLNGVSVFPTREINSSNGIAADYQLYRSRDSTTRVQPFTIDMKQRQEMFTELQRRKGFEAVSSIQQQGRGVVGMNVVGRGGILVGGACTAVSDPVAALKMHYAKTEQYGGQVGSIIREDESWGALHKFFMIMHYLFEGNQPPCGRMAEVLKGIGISLEPLQAACYFI</sequence>
<name>A0AAP0R2M9_LIQFO</name>
<dbReference type="SMART" id="SM00717">
    <property type="entry name" value="SANT"/>
    <property type="match status" value="2"/>
</dbReference>
<dbReference type="PANTHER" id="PTHR47340">
    <property type="entry name" value="DUPLICATED HOMEODOMAIN-LIKE SUPERFAMILY PROTEIN"/>
    <property type="match status" value="1"/>
</dbReference>
<feature type="region of interest" description="Disordered" evidence="3">
    <location>
        <begin position="1522"/>
        <end position="1545"/>
    </location>
</feature>
<proteinExistence type="predicted"/>
<feature type="compositionally biased region" description="Polar residues" evidence="3">
    <location>
        <begin position="240"/>
        <end position="249"/>
    </location>
</feature>
<comment type="subcellular location">
    <subcellularLocation>
        <location evidence="1">Nucleus</location>
    </subcellularLocation>
</comment>
<feature type="compositionally biased region" description="Basic and acidic residues" evidence="3">
    <location>
        <begin position="471"/>
        <end position="480"/>
    </location>
</feature>
<dbReference type="Proteomes" id="UP001415857">
    <property type="component" value="Unassembled WGS sequence"/>
</dbReference>
<evidence type="ECO:0000313" key="6">
    <source>
        <dbReference type="EMBL" id="KAK9265753.1"/>
    </source>
</evidence>
<evidence type="ECO:0000256" key="3">
    <source>
        <dbReference type="SAM" id="MobiDB-lite"/>
    </source>
</evidence>
<evidence type="ECO:0000313" key="7">
    <source>
        <dbReference type="Proteomes" id="UP001415857"/>
    </source>
</evidence>
<feature type="region of interest" description="Disordered" evidence="3">
    <location>
        <begin position="451"/>
        <end position="492"/>
    </location>
</feature>
<feature type="compositionally biased region" description="Basic and acidic residues" evidence="3">
    <location>
        <begin position="7"/>
        <end position="23"/>
    </location>
</feature>
<keyword evidence="7" id="KW-1185">Reference proteome</keyword>
<protein>
    <recommendedName>
        <fullName evidence="8">Nuclear receptor corepressor 1</fullName>
    </recommendedName>
</protein>
<feature type="compositionally biased region" description="Polar residues" evidence="3">
    <location>
        <begin position="1522"/>
        <end position="1533"/>
    </location>
</feature>
<evidence type="ECO:0000259" key="4">
    <source>
        <dbReference type="PROSITE" id="PS51293"/>
    </source>
</evidence>
<feature type="compositionally biased region" description="Polar residues" evidence="3">
    <location>
        <begin position="322"/>
        <end position="343"/>
    </location>
</feature>
<accession>A0AAP0R2M9</accession>
<dbReference type="Pfam" id="PF00249">
    <property type="entry name" value="Myb_DNA-binding"/>
    <property type="match status" value="2"/>
</dbReference>
<dbReference type="InterPro" id="IPR001005">
    <property type="entry name" value="SANT/Myb"/>
</dbReference>
<dbReference type="GO" id="GO:0005634">
    <property type="term" value="C:nucleus"/>
    <property type="evidence" value="ECO:0007669"/>
    <property type="project" value="UniProtKB-SubCell"/>
</dbReference>
<dbReference type="SUPFAM" id="SSF46689">
    <property type="entry name" value="Homeodomain-like"/>
    <property type="match status" value="2"/>
</dbReference>
<feature type="compositionally biased region" description="Basic and acidic residues" evidence="3">
    <location>
        <begin position="81"/>
        <end position="119"/>
    </location>
</feature>
<keyword evidence="2" id="KW-0539">Nucleus</keyword>
<evidence type="ECO:0000256" key="1">
    <source>
        <dbReference type="ARBA" id="ARBA00004123"/>
    </source>
</evidence>
<comment type="caution">
    <text evidence="6">The sequence shown here is derived from an EMBL/GenBank/DDBJ whole genome shotgun (WGS) entry which is preliminary data.</text>
</comment>
<dbReference type="Gene3D" id="1.10.10.60">
    <property type="entry name" value="Homeodomain-like"/>
    <property type="match status" value="1"/>
</dbReference>
<dbReference type="CDD" id="cd00167">
    <property type="entry name" value="SANT"/>
    <property type="match status" value="1"/>
</dbReference>
<feature type="compositionally biased region" description="Polar residues" evidence="3">
    <location>
        <begin position="1484"/>
        <end position="1501"/>
    </location>
</feature>
<dbReference type="InterPro" id="IPR017930">
    <property type="entry name" value="Myb_dom"/>
</dbReference>
<feature type="region of interest" description="Disordered" evidence="3">
    <location>
        <begin position="1484"/>
        <end position="1508"/>
    </location>
</feature>
<dbReference type="EMBL" id="JBBPBK010000322">
    <property type="protein sequence ID" value="KAK9265753.1"/>
    <property type="molecule type" value="Genomic_DNA"/>
</dbReference>
<dbReference type="PANTHER" id="PTHR47340:SF1">
    <property type="entry name" value="DUPLICATED HOMEODOMAIN-LIKE SUPERFAMILY PROTEIN"/>
    <property type="match status" value="1"/>
</dbReference>
<feature type="region of interest" description="Disordered" evidence="3">
    <location>
        <begin position="322"/>
        <end position="344"/>
    </location>
</feature>
<dbReference type="Gene3D" id="1.20.58.1880">
    <property type="match status" value="1"/>
</dbReference>
<feature type="region of interest" description="Disordered" evidence="3">
    <location>
        <begin position="1"/>
        <end position="132"/>
    </location>
</feature>
<reference evidence="6 7" key="1">
    <citation type="journal article" date="2024" name="Plant J.">
        <title>Genome sequences and population genomics reveal climatic adaptation and genomic divergence between two closely related sweetgum species.</title>
        <authorList>
            <person name="Xu W.Q."/>
            <person name="Ren C.Q."/>
            <person name="Zhang X.Y."/>
            <person name="Comes H.P."/>
            <person name="Liu X.H."/>
            <person name="Li Y.G."/>
            <person name="Kettle C.J."/>
            <person name="Jalonen R."/>
            <person name="Gaisberger H."/>
            <person name="Ma Y.Z."/>
            <person name="Qiu Y.X."/>
        </authorList>
    </citation>
    <scope>NUCLEOTIDE SEQUENCE [LARGE SCALE GENOMIC DNA]</scope>
    <source>
        <strain evidence="6">Hangzhou</strain>
    </source>
</reference>
<feature type="compositionally biased region" description="Low complexity" evidence="3">
    <location>
        <begin position="207"/>
        <end position="230"/>
    </location>
</feature>
<feature type="domain" description="HTH myb-type" evidence="5">
    <location>
        <begin position="1027"/>
        <end position="1076"/>
    </location>
</feature>
<dbReference type="InterPro" id="IPR009057">
    <property type="entry name" value="Homeodomain-like_sf"/>
</dbReference>
<evidence type="ECO:0000259" key="5">
    <source>
        <dbReference type="PROSITE" id="PS51294"/>
    </source>
</evidence>
<organism evidence="6 7">
    <name type="scientific">Liquidambar formosana</name>
    <name type="common">Formosan gum</name>
    <dbReference type="NCBI Taxonomy" id="63359"/>
    <lineage>
        <taxon>Eukaryota</taxon>
        <taxon>Viridiplantae</taxon>
        <taxon>Streptophyta</taxon>
        <taxon>Embryophyta</taxon>
        <taxon>Tracheophyta</taxon>
        <taxon>Spermatophyta</taxon>
        <taxon>Magnoliopsida</taxon>
        <taxon>eudicotyledons</taxon>
        <taxon>Gunneridae</taxon>
        <taxon>Pentapetalae</taxon>
        <taxon>Saxifragales</taxon>
        <taxon>Altingiaceae</taxon>
        <taxon>Liquidambar</taxon>
    </lineage>
</organism>
<dbReference type="PROSITE" id="PS51294">
    <property type="entry name" value="HTH_MYB"/>
    <property type="match status" value="1"/>
</dbReference>
<dbReference type="InterPro" id="IPR017884">
    <property type="entry name" value="SANT_dom"/>
</dbReference>
<gene>
    <name evidence="6" type="ORF">L1049_007429</name>
</gene>
<feature type="region of interest" description="Disordered" evidence="3">
    <location>
        <begin position="207"/>
        <end position="272"/>
    </location>
</feature>
<feature type="domain" description="SANT" evidence="4">
    <location>
        <begin position="803"/>
        <end position="854"/>
    </location>
</feature>
<feature type="region of interest" description="Disordered" evidence="3">
    <location>
        <begin position="1135"/>
        <end position="1154"/>
    </location>
</feature>
<evidence type="ECO:0008006" key="8">
    <source>
        <dbReference type="Google" id="ProtNLM"/>
    </source>
</evidence>